<accession>A0A6H0KS78</accession>
<protein>
    <submittedName>
        <fullName evidence="4">Recombinase family protein</fullName>
    </submittedName>
</protein>
<evidence type="ECO:0000313" key="5">
    <source>
        <dbReference type="Proteomes" id="UP000501780"/>
    </source>
</evidence>
<dbReference type="InterPro" id="IPR050639">
    <property type="entry name" value="SSR_resolvase"/>
</dbReference>
<keyword evidence="2" id="KW-0233">DNA recombination</keyword>
<dbReference type="Proteomes" id="UP000501780">
    <property type="component" value="Chromosome"/>
</dbReference>
<dbReference type="Pfam" id="PF00239">
    <property type="entry name" value="Resolvase"/>
    <property type="match status" value="1"/>
</dbReference>
<organism evidence="4 5">
    <name type="scientific">Bacteroides faecium</name>
    <dbReference type="NCBI Taxonomy" id="2715212"/>
    <lineage>
        <taxon>Bacteria</taxon>
        <taxon>Pseudomonadati</taxon>
        <taxon>Bacteroidota</taxon>
        <taxon>Bacteroidia</taxon>
        <taxon>Bacteroidales</taxon>
        <taxon>Bacteroidaceae</taxon>
        <taxon>Bacteroides</taxon>
    </lineage>
</organism>
<dbReference type="InterPro" id="IPR036162">
    <property type="entry name" value="Resolvase-like_N_sf"/>
</dbReference>
<dbReference type="SUPFAM" id="SSF53041">
    <property type="entry name" value="Resolvase-like"/>
    <property type="match status" value="1"/>
</dbReference>
<dbReference type="PANTHER" id="PTHR30461">
    <property type="entry name" value="DNA-INVERTASE FROM LAMBDOID PROPHAGE"/>
    <property type="match status" value="1"/>
</dbReference>
<dbReference type="SMART" id="SM00857">
    <property type="entry name" value="Resolvase"/>
    <property type="match status" value="1"/>
</dbReference>
<gene>
    <name evidence="4" type="ORF">BacF7301_20185</name>
</gene>
<dbReference type="GO" id="GO:0000150">
    <property type="term" value="F:DNA strand exchange activity"/>
    <property type="evidence" value="ECO:0007669"/>
    <property type="project" value="InterPro"/>
</dbReference>
<dbReference type="GO" id="GO:0003677">
    <property type="term" value="F:DNA binding"/>
    <property type="evidence" value="ECO:0007669"/>
    <property type="project" value="UniProtKB-KW"/>
</dbReference>
<sequence>MKYVGYYRVSTKRQNLGLDAQRNTVVNYINNINGELINSFEEKESGKCNNRTELIKAINYCKTNKATLIIAKLDRLSRNVSFIFALKDSGINFYCCDIPECNTLTLGIFATIAQSERETISSRTRAALQAKKEKGIKLGAPNATISNDMRIKSANAIKNKANNNTNNKRAYSVISSLIERNMTLQAIATYLNDNEFRTSKGCLFTPAAVSRLMKRYQ</sequence>
<keyword evidence="5" id="KW-1185">Reference proteome</keyword>
<dbReference type="InterPro" id="IPR006119">
    <property type="entry name" value="Resolv_N"/>
</dbReference>
<dbReference type="Gene3D" id="3.40.50.1390">
    <property type="entry name" value="Resolvase, N-terminal catalytic domain"/>
    <property type="match status" value="1"/>
</dbReference>
<dbReference type="PROSITE" id="PS51736">
    <property type="entry name" value="RECOMBINASES_3"/>
    <property type="match status" value="1"/>
</dbReference>
<name>A0A6H0KS78_9BACE</name>
<evidence type="ECO:0000256" key="1">
    <source>
        <dbReference type="ARBA" id="ARBA00023125"/>
    </source>
</evidence>
<dbReference type="KEGG" id="bfc:BacF7301_20185"/>
<reference evidence="4 5" key="1">
    <citation type="submission" date="2020-03" db="EMBL/GenBank/DDBJ databases">
        <title>Genomic analysis of Bacteroides faecium CBA7301.</title>
        <authorList>
            <person name="Kim J."/>
            <person name="Roh S.W."/>
        </authorList>
    </citation>
    <scope>NUCLEOTIDE SEQUENCE [LARGE SCALE GENOMIC DNA]</scope>
    <source>
        <strain evidence="4 5">CBA7301</strain>
    </source>
</reference>
<evidence type="ECO:0000256" key="2">
    <source>
        <dbReference type="ARBA" id="ARBA00023172"/>
    </source>
</evidence>
<dbReference type="EMBL" id="CP050831">
    <property type="protein sequence ID" value="QIU96326.1"/>
    <property type="molecule type" value="Genomic_DNA"/>
</dbReference>
<evidence type="ECO:0000259" key="3">
    <source>
        <dbReference type="PROSITE" id="PS51736"/>
    </source>
</evidence>
<dbReference type="PANTHER" id="PTHR30461:SF2">
    <property type="entry name" value="SERINE RECOMBINASE PINE-RELATED"/>
    <property type="match status" value="1"/>
</dbReference>
<dbReference type="AlphaFoldDB" id="A0A6H0KS78"/>
<dbReference type="CDD" id="cd03768">
    <property type="entry name" value="SR_ResInv"/>
    <property type="match status" value="1"/>
</dbReference>
<proteinExistence type="predicted"/>
<feature type="domain" description="Resolvase/invertase-type recombinase catalytic" evidence="3">
    <location>
        <begin position="2"/>
        <end position="135"/>
    </location>
</feature>
<evidence type="ECO:0000313" key="4">
    <source>
        <dbReference type="EMBL" id="QIU96326.1"/>
    </source>
</evidence>
<keyword evidence="1" id="KW-0238">DNA-binding</keyword>
<dbReference type="RefSeq" id="WP_167965659.1">
    <property type="nucleotide sequence ID" value="NZ_CP050831.1"/>
</dbReference>